<proteinExistence type="predicted"/>
<gene>
    <name evidence="1" type="ORF">K814_0115255</name>
</gene>
<dbReference type="OrthoDB" id="6860016at2"/>
<protein>
    <recommendedName>
        <fullName evidence="3">PAAR repeat-containing protein</fullName>
    </recommendedName>
</protein>
<dbReference type="RefSeq" id="WP_038846786.1">
    <property type="nucleotide sequence ID" value="NZ_ASGY01000107.1"/>
</dbReference>
<dbReference type="AlphaFoldDB" id="A0A0A1Z1F5"/>
<dbReference type="Pfam" id="PF05488">
    <property type="entry name" value="PAAR_motif"/>
    <property type="match status" value="1"/>
</dbReference>
<organism evidence="1 2">
    <name type="scientific">Pseudomonas fluorescens LMG 5329</name>
    <dbReference type="NCBI Taxonomy" id="1324332"/>
    <lineage>
        <taxon>Bacteria</taxon>
        <taxon>Pseudomonadati</taxon>
        <taxon>Pseudomonadota</taxon>
        <taxon>Gammaproteobacteria</taxon>
        <taxon>Pseudomonadales</taxon>
        <taxon>Pseudomonadaceae</taxon>
        <taxon>Pseudomonas</taxon>
    </lineage>
</organism>
<evidence type="ECO:0000313" key="2">
    <source>
        <dbReference type="Proteomes" id="UP000030060"/>
    </source>
</evidence>
<dbReference type="Proteomes" id="UP000030060">
    <property type="component" value="Unassembled WGS sequence"/>
</dbReference>
<name>A0A0A1Z1F5_PSEFL</name>
<evidence type="ECO:0008006" key="3">
    <source>
        <dbReference type="Google" id="ProtNLM"/>
    </source>
</evidence>
<dbReference type="InterPro" id="IPR008727">
    <property type="entry name" value="PAAR_motif"/>
</dbReference>
<dbReference type="EMBL" id="ASGY01000107">
    <property type="protein sequence ID" value="KGE67084.1"/>
    <property type="molecule type" value="Genomic_DNA"/>
</dbReference>
<comment type="caution">
    <text evidence="1">The sequence shown here is derived from an EMBL/GenBank/DDBJ whole genome shotgun (WGS) entry which is preliminary data.</text>
</comment>
<sequence length="87" mass="8809">MKGIIRIGDKTTGEGEVLSGSTTMKFGGIGVAREGDPVDCPIPGHGRTEISEGHPVFRDNGIPIAFEGHACACGCTLISSLPVAGAS</sequence>
<reference evidence="1 2" key="1">
    <citation type="journal article" date="2013" name="Genome Announc.">
        <title>Draft Genome Sequence of Pseudomonas fluorescens LMG 5329, a White Line-Inducing Principle-Producing Bioindicator for the Mushroom Pathogen Pseudomonas tolaasii.</title>
        <authorList>
            <person name="Ghequire M.G."/>
            <person name="Rokni-Zadeh H."/>
            <person name="Zarrineh P."/>
            <person name="De Mot R."/>
        </authorList>
    </citation>
    <scope>NUCLEOTIDE SEQUENCE [LARGE SCALE GENOMIC DNA]</scope>
    <source>
        <strain evidence="1 2">LMG 5329</strain>
    </source>
</reference>
<dbReference type="Gene3D" id="2.60.200.60">
    <property type="match status" value="1"/>
</dbReference>
<dbReference type="CDD" id="cd14744">
    <property type="entry name" value="PAAR_CT_2"/>
    <property type="match status" value="1"/>
</dbReference>
<evidence type="ECO:0000313" key="1">
    <source>
        <dbReference type="EMBL" id="KGE67084.1"/>
    </source>
</evidence>
<accession>A0A0A1Z1F5</accession>